<reference evidence="4" key="1">
    <citation type="submission" date="2016-01" db="EMBL/GenBank/DDBJ databases">
        <title>Reference transcriptome for the parasite Schistocephalus solidus: insights into the molecular evolution of parasitism.</title>
        <authorList>
            <person name="Hebert F.O."/>
            <person name="Grambauer S."/>
            <person name="Barber I."/>
            <person name="Landry C.R."/>
            <person name="Aubin-Horth N."/>
        </authorList>
    </citation>
    <scope>NUCLEOTIDE SEQUENCE</scope>
</reference>
<dbReference type="Pfam" id="PF12937">
    <property type="entry name" value="F-box-like"/>
    <property type="match status" value="1"/>
</dbReference>
<dbReference type="PANTHER" id="PTHR13318">
    <property type="entry name" value="PARTNER OF PAIRED, ISOFORM B-RELATED"/>
    <property type="match status" value="1"/>
</dbReference>
<dbReference type="InterPro" id="IPR001810">
    <property type="entry name" value="F-box_dom"/>
</dbReference>
<dbReference type="SMART" id="SM00256">
    <property type="entry name" value="FBOX"/>
    <property type="match status" value="1"/>
</dbReference>
<proteinExistence type="predicted"/>
<dbReference type="SUPFAM" id="SSF81383">
    <property type="entry name" value="F-box domain"/>
    <property type="match status" value="1"/>
</dbReference>
<name>A0A0V0J3C3_SCHSO</name>
<gene>
    <name evidence="4" type="primary">FBXL2</name>
    <name evidence="4" type="ORF">TR168041</name>
</gene>
<dbReference type="GO" id="GO:0031146">
    <property type="term" value="P:SCF-dependent proteasomal ubiquitin-dependent protein catabolic process"/>
    <property type="evidence" value="ECO:0007669"/>
    <property type="project" value="TreeGrafter"/>
</dbReference>
<dbReference type="PANTHER" id="PTHR13318:SF235">
    <property type="entry name" value="F-BOX DOMAIN-CONTAINING PROTEIN"/>
    <property type="match status" value="1"/>
</dbReference>
<feature type="domain" description="F-box" evidence="3">
    <location>
        <begin position="406"/>
        <end position="452"/>
    </location>
</feature>
<feature type="region of interest" description="Disordered" evidence="2">
    <location>
        <begin position="309"/>
        <end position="387"/>
    </location>
</feature>
<dbReference type="PROSITE" id="PS50181">
    <property type="entry name" value="FBOX"/>
    <property type="match status" value="1"/>
</dbReference>
<dbReference type="GO" id="GO:0019005">
    <property type="term" value="C:SCF ubiquitin ligase complex"/>
    <property type="evidence" value="ECO:0007669"/>
    <property type="project" value="TreeGrafter"/>
</dbReference>
<feature type="compositionally biased region" description="Polar residues" evidence="2">
    <location>
        <begin position="338"/>
        <end position="373"/>
    </location>
</feature>
<dbReference type="SMART" id="SM00367">
    <property type="entry name" value="LRR_CC"/>
    <property type="match status" value="8"/>
</dbReference>
<dbReference type="InterPro" id="IPR036047">
    <property type="entry name" value="F-box-like_dom_sf"/>
</dbReference>
<accession>A0A0V0J3C3</accession>
<dbReference type="Gene3D" id="3.80.10.10">
    <property type="entry name" value="Ribonuclease Inhibitor"/>
    <property type="match status" value="2"/>
</dbReference>
<dbReference type="InterPro" id="IPR032675">
    <property type="entry name" value="LRR_dom_sf"/>
</dbReference>
<evidence type="ECO:0000313" key="4">
    <source>
        <dbReference type="EMBL" id="JAP60232.1"/>
    </source>
</evidence>
<dbReference type="SUPFAM" id="SSF52047">
    <property type="entry name" value="RNI-like"/>
    <property type="match status" value="1"/>
</dbReference>
<organism evidence="4">
    <name type="scientific">Schistocephalus solidus</name>
    <name type="common">Tapeworm</name>
    <dbReference type="NCBI Taxonomy" id="70667"/>
    <lineage>
        <taxon>Eukaryota</taxon>
        <taxon>Metazoa</taxon>
        <taxon>Spiralia</taxon>
        <taxon>Lophotrochozoa</taxon>
        <taxon>Platyhelminthes</taxon>
        <taxon>Cestoda</taxon>
        <taxon>Eucestoda</taxon>
        <taxon>Diphyllobothriidea</taxon>
        <taxon>Diphyllobothriidae</taxon>
        <taxon>Schistocephalus</taxon>
    </lineage>
</organism>
<keyword evidence="1" id="KW-0833">Ubl conjugation pathway</keyword>
<protein>
    <submittedName>
        <fullName evidence="4">F-box/LRR-repeat protein 2</fullName>
    </submittedName>
</protein>
<dbReference type="EMBL" id="GEEE01002993">
    <property type="protein sequence ID" value="JAP60232.1"/>
    <property type="molecule type" value="Transcribed_RNA"/>
</dbReference>
<sequence>MDSNLNPLEPPVLSVCPDCERPNFSKMNWCTACGCLLIGYDPQSQISTYPEFPQHQTRYGDVSYTAGCTYDENSHLGLCFPVQYPKLSTGPSHSSGEITRHPPKNCNQFSFPLAYGDNGIQMIDSFSTPDSRYSRSFGRDPNLHSMNIQDFRQLRQRCVSGPCGSDASYSGETFDPFFANSQSSTSIRSDLDYANRFPPDYTQVHASGPPVFMQGSYQPASYFQSFDPVLHQNIDEISIRFNDCITSDQVYARSLTEGASNENPRTSLLSSRTLHVQQPNGPSCASADELQAGQSGLLPGNFPRRRRRINAKQERSRWGRSAYRTNQRDSHAAVRSGGLNSVDDSTVAVSKNKSETASTSTSVLPSNACSGPQNKEEVTSNCEEPVESDEVKEVEYSLEESSSHDAQNWLSLPTELWFLVVNALDYADRATLARTCRRLHTIVSDRHFWRVIRLDRYRHLTDAGLAAIGRKRPQELHLIYCRGDSVTTKGVRQLFSSCGKSLQRLSFIGCSKGAFQGDSILLISALYCKNLSHIDASYAHTVRDQTIRAVAEASVALKSVQLNGAQNISNSAIEHLVRYHKSSLERLELFGCFRLNSKIFTTLGECHGLKALAFGFLHHLSSTGLLELVSKLPLLASLDLRGTQKLVTDVSLTRLATKCPFLEEIVLANMSSITKEDGVVTMLHGLPRLRVLDLCGLSVVGDDTLQALAASCPLLEELDVSCTSVTEKGLLHLANAPARNLKSLRISFCDHITKDALENVVAACPRLTQIALYGFSWIDRWNFLFNIRPNLVIQAETQTLTAASVQLEGEKAQS</sequence>
<evidence type="ECO:0000256" key="1">
    <source>
        <dbReference type="ARBA" id="ARBA00022786"/>
    </source>
</evidence>
<evidence type="ECO:0000259" key="3">
    <source>
        <dbReference type="PROSITE" id="PS50181"/>
    </source>
</evidence>
<dbReference type="AlphaFoldDB" id="A0A0V0J3C3"/>
<dbReference type="InterPro" id="IPR006553">
    <property type="entry name" value="Leu-rich_rpt_Cys-con_subtyp"/>
</dbReference>
<evidence type="ECO:0000256" key="2">
    <source>
        <dbReference type="SAM" id="MobiDB-lite"/>
    </source>
</evidence>